<keyword evidence="4" id="KW-0645">Protease</keyword>
<dbReference type="GO" id="GO:0031258">
    <property type="term" value="C:lamellipodium membrane"/>
    <property type="evidence" value="ECO:0007669"/>
    <property type="project" value="UniProtKB-SubCell"/>
</dbReference>
<evidence type="ECO:0000256" key="5">
    <source>
        <dbReference type="ARBA" id="ARBA00022692"/>
    </source>
</evidence>
<dbReference type="GO" id="GO:0004177">
    <property type="term" value="F:aminopeptidase activity"/>
    <property type="evidence" value="ECO:0007669"/>
    <property type="project" value="UniProtKB-KW"/>
</dbReference>
<evidence type="ECO:0000256" key="11">
    <source>
        <dbReference type="ARBA" id="ARBA00023180"/>
    </source>
</evidence>
<keyword evidence="7" id="KW-0720">Serine protease</keyword>
<keyword evidence="11" id="KW-0325">Glycoprotein</keyword>
<evidence type="ECO:0000259" key="12">
    <source>
        <dbReference type="Pfam" id="PF00326"/>
    </source>
</evidence>
<evidence type="ECO:0000256" key="7">
    <source>
        <dbReference type="ARBA" id="ARBA00022825"/>
    </source>
</evidence>
<name>A0AAE0TCK8_9BIVA</name>
<dbReference type="Proteomes" id="UP001195483">
    <property type="component" value="Unassembled WGS sequence"/>
</dbReference>
<evidence type="ECO:0000259" key="13">
    <source>
        <dbReference type="Pfam" id="PF00930"/>
    </source>
</evidence>
<dbReference type="GO" id="GO:0004252">
    <property type="term" value="F:serine-type endopeptidase activity"/>
    <property type="evidence" value="ECO:0007669"/>
    <property type="project" value="InterPro"/>
</dbReference>
<dbReference type="InterPro" id="IPR050278">
    <property type="entry name" value="Serine_Prot_S9B/DPPIV"/>
</dbReference>
<feature type="domain" description="Dipeptidylpeptidase IV N-terminal" evidence="13">
    <location>
        <begin position="31"/>
        <end position="178"/>
    </location>
</feature>
<reference evidence="14" key="3">
    <citation type="submission" date="2023-05" db="EMBL/GenBank/DDBJ databases">
        <authorList>
            <person name="Smith C.H."/>
        </authorList>
    </citation>
    <scope>NUCLEOTIDE SEQUENCE</scope>
    <source>
        <strain evidence="14">CHS0354</strain>
        <tissue evidence="14">Mantle</tissue>
    </source>
</reference>
<dbReference type="SUPFAM" id="SSF53474">
    <property type="entry name" value="alpha/beta-Hydrolases"/>
    <property type="match status" value="1"/>
</dbReference>
<dbReference type="AlphaFoldDB" id="A0AAE0TCK8"/>
<evidence type="ECO:0000256" key="10">
    <source>
        <dbReference type="ARBA" id="ARBA00023136"/>
    </source>
</evidence>
<evidence type="ECO:0000256" key="3">
    <source>
        <dbReference type="ARBA" id="ARBA00022438"/>
    </source>
</evidence>
<evidence type="ECO:0000256" key="8">
    <source>
        <dbReference type="ARBA" id="ARBA00022968"/>
    </source>
</evidence>
<keyword evidence="5" id="KW-0812">Transmembrane</keyword>
<feature type="domain" description="Dipeptidylpeptidase IV N-terminal" evidence="13">
    <location>
        <begin position="333"/>
        <end position="511"/>
    </location>
</feature>
<dbReference type="InterPro" id="IPR029058">
    <property type="entry name" value="AB_hydrolase_fold"/>
</dbReference>
<keyword evidence="9" id="KW-1133">Transmembrane helix</keyword>
<evidence type="ECO:0000256" key="1">
    <source>
        <dbReference type="ARBA" id="ARBA00004341"/>
    </source>
</evidence>
<dbReference type="Gene3D" id="3.40.50.1820">
    <property type="entry name" value="alpha/beta hydrolase"/>
    <property type="match status" value="1"/>
</dbReference>
<dbReference type="Gene3D" id="2.140.10.30">
    <property type="entry name" value="Dipeptidylpeptidase IV, N-terminal domain"/>
    <property type="match status" value="2"/>
</dbReference>
<evidence type="ECO:0000313" key="14">
    <source>
        <dbReference type="EMBL" id="KAK3607751.1"/>
    </source>
</evidence>
<protein>
    <submittedName>
        <fullName evidence="14">Uncharacterized protein</fullName>
    </submittedName>
</protein>
<dbReference type="PANTHER" id="PTHR11731">
    <property type="entry name" value="PROTEASE FAMILY S9B,C DIPEPTIDYL-PEPTIDASE IV-RELATED"/>
    <property type="match status" value="1"/>
</dbReference>
<evidence type="ECO:0000256" key="4">
    <source>
        <dbReference type="ARBA" id="ARBA00022670"/>
    </source>
</evidence>
<keyword evidence="10" id="KW-0472">Membrane</keyword>
<sequence>MKQSICASGEDNFVYRNSEGAVIEFNCSSNTTSSLLDNSTFIYRHSTLAKYLIYNVNTKMLAYIDGEGVQFQYVGWGPKGHSLIFVQRNNLFYKKDIQARAVKLTHDGVPGEIFNGIPDWVYEEEVLSSDNAVWWSPDGNSIVYAMFNDTSVRKFEYILYGEAQDQYVQSRRIAYPKVQYISAIQKDSISKVGHAVYMLLCDVEKSFITVGHAVCMLLCDVEKSFITVGHAVYMLLCDVDKSFITVGHAVYMLLCDVEKSFITVGHAVYMLLCDVEKSFITVGHAVYMLLCDVEKSFITVGHAVYMLLCDVDKSFITVGHAVYMLLCKAEPYVVWRDNNYVLVTWLNREQNYSILSLCGMENGTCIKNHQVVAEGGWVELHTSPIFTTDGRHYFLVLPQRYGLSGHFKHIAKIESSQLQAEGRRQFLTNGMWDVMEIVSYDDKLQMIYFIVTKSDDPRKRHLYSTSTNSSAVNFKLECLTCTYAEGCQYVSASFSTLGNFYVLGCEGPDVPSYILRSTDGRDLVVLEDNHLLRQKLANKAMPKADYFHIPISENETIWGKLLLPPVVKKDDSAYPILMSVYGGPSTQTVTERFSLGWEHYLCVTHNIIIGFADGRGTSGRGDKWLHANYKRFGTVEVDDTNAAGRFFSDLHYVESSKKAIWGWSYGGFLTASVLGSGKDIFECGIAVAPVTDWRYYGRSEVRLEILRGQTGDIMVGQTGDIMVGQTGDIMEGQTGDIMVGQTGDIMVGQTGDIMVGQTGDIMVGQTGDIMVGQTGDIMVGQTGDIMVRGQTGDIMVGQTGDIMEGQTGDIMEGQTGDIMVGQTGDIMVGQTGDIMVGQTGDIMVGQRGQTGDIMVGQTGDIMVGQTGDIMVGQTGDIMVGQTGDIMVGQTGDIMVGQTGDIMVGQRGQTGDITAGQMSDWRYNGRSDVRGQTGDIMVGQTGDILEGQTGDMVGQRSNWRHYGRSEVRLETLRGQTGDIMVGQTGDIMEGQTGDIMVGQTGDIMVGQRSDWRYYGRSDWRYYGQTGDIMVGQTGDILEGQTGDMVRGQTGDIMVGQTGDIMVGQRSDWRYYGRSEVRLEILRQVRCQTGDIMVGQRSDWRYYGRSEVRLEILRGQTGDIMVGQRSDWRYYSRSEVISGDIMVGQTGDIMVRGQTGDITEGQTGDIVVGPEGQTGDIMEGQTGDIMVGQTVIYGRSEV</sequence>
<dbReference type="Pfam" id="PF00930">
    <property type="entry name" value="DPPIV_N"/>
    <property type="match status" value="2"/>
</dbReference>
<gene>
    <name evidence="14" type="ORF">CHS0354_040656</name>
</gene>
<evidence type="ECO:0000256" key="2">
    <source>
        <dbReference type="ARBA" id="ARBA00004485"/>
    </source>
</evidence>
<reference evidence="14" key="2">
    <citation type="journal article" date="2021" name="Genome Biol. Evol.">
        <title>Developing a high-quality reference genome for a parasitic bivalve with doubly uniparental inheritance (Bivalvia: Unionida).</title>
        <authorList>
            <person name="Smith C.H."/>
        </authorList>
    </citation>
    <scope>NUCLEOTIDE SEQUENCE</scope>
    <source>
        <strain evidence="14">CHS0354</strain>
        <tissue evidence="14">Mantle</tissue>
    </source>
</reference>
<accession>A0AAE0TCK8</accession>
<dbReference type="Pfam" id="PF00326">
    <property type="entry name" value="Peptidase_S9"/>
    <property type="match status" value="1"/>
</dbReference>
<evidence type="ECO:0000256" key="6">
    <source>
        <dbReference type="ARBA" id="ARBA00022801"/>
    </source>
</evidence>
<reference evidence="14" key="1">
    <citation type="journal article" date="2021" name="Genome Biol. Evol.">
        <title>A High-Quality Reference Genome for a Parasitic Bivalve with Doubly Uniparental Inheritance (Bivalvia: Unionida).</title>
        <authorList>
            <person name="Smith C.H."/>
        </authorList>
    </citation>
    <scope>NUCLEOTIDE SEQUENCE</scope>
    <source>
        <strain evidence="14">CHS0354</strain>
    </source>
</reference>
<dbReference type="InterPro" id="IPR001375">
    <property type="entry name" value="Peptidase_S9_cat"/>
</dbReference>
<keyword evidence="6" id="KW-0378">Hydrolase</keyword>
<dbReference type="PROSITE" id="PS00708">
    <property type="entry name" value="PRO_ENDOPEP_SER"/>
    <property type="match status" value="1"/>
</dbReference>
<dbReference type="EMBL" id="JAEAOA010002341">
    <property type="protein sequence ID" value="KAK3607751.1"/>
    <property type="molecule type" value="Genomic_DNA"/>
</dbReference>
<feature type="domain" description="Peptidase S9 prolyl oligopeptidase catalytic" evidence="12">
    <location>
        <begin position="594"/>
        <end position="698"/>
    </location>
</feature>
<dbReference type="SUPFAM" id="SSF82171">
    <property type="entry name" value="DPP6 N-terminal domain-like"/>
    <property type="match status" value="1"/>
</dbReference>
<keyword evidence="8" id="KW-0735">Signal-anchor</keyword>
<keyword evidence="3" id="KW-0031">Aminopeptidase</keyword>
<comment type="subcellular location">
    <subcellularLocation>
        <location evidence="1">Cell projection</location>
        <location evidence="1">Invadopodium membrane</location>
        <topology evidence="1">Single-pass type II membrane protein</topology>
    </subcellularLocation>
    <subcellularLocation>
        <location evidence="2">Cell projection</location>
        <location evidence="2">Lamellipodium membrane</location>
        <topology evidence="2">Single-pass type II membrane protein</topology>
    </subcellularLocation>
</comment>
<comment type="caution">
    <text evidence="14">The sequence shown here is derived from an EMBL/GenBank/DDBJ whole genome shotgun (WGS) entry which is preliminary data.</text>
</comment>
<organism evidence="14 15">
    <name type="scientific">Potamilus streckersoni</name>
    <dbReference type="NCBI Taxonomy" id="2493646"/>
    <lineage>
        <taxon>Eukaryota</taxon>
        <taxon>Metazoa</taxon>
        <taxon>Spiralia</taxon>
        <taxon>Lophotrochozoa</taxon>
        <taxon>Mollusca</taxon>
        <taxon>Bivalvia</taxon>
        <taxon>Autobranchia</taxon>
        <taxon>Heteroconchia</taxon>
        <taxon>Palaeoheterodonta</taxon>
        <taxon>Unionida</taxon>
        <taxon>Unionoidea</taxon>
        <taxon>Unionidae</taxon>
        <taxon>Ambleminae</taxon>
        <taxon>Lampsilini</taxon>
        <taxon>Potamilus</taxon>
    </lineage>
</organism>
<dbReference type="InterPro" id="IPR002471">
    <property type="entry name" value="Pept_S9_AS"/>
</dbReference>
<keyword evidence="15" id="KW-1185">Reference proteome</keyword>
<dbReference type="GO" id="GO:0006508">
    <property type="term" value="P:proteolysis"/>
    <property type="evidence" value="ECO:0007669"/>
    <property type="project" value="UniProtKB-KW"/>
</dbReference>
<evidence type="ECO:0000256" key="9">
    <source>
        <dbReference type="ARBA" id="ARBA00022989"/>
    </source>
</evidence>
<evidence type="ECO:0000313" key="15">
    <source>
        <dbReference type="Proteomes" id="UP001195483"/>
    </source>
</evidence>
<dbReference type="InterPro" id="IPR002469">
    <property type="entry name" value="Peptidase_S9B_N"/>
</dbReference>
<dbReference type="PANTHER" id="PTHR11731:SF200">
    <property type="entry name" value="DIPEPTIDYL PEPTIDASE 10, ISOFORM B"/>
    <property type="match status" value="1"/>
</dbReference>
<dbReference type="GO" id="GO:0008239">
    <property type="term" value="F:dipeptidyl-peptidase activity"/>
    <property type="evidence" value="ECO:0007669"/>
    <property type="project" value="TreeGrafter"/>
</dbReference>
<proteinExistence type="predicted"/>